<reference evidence="1" key="1">
    <citation type="journal article" date="2023" name="Insect Mol. Biol.">
        <title>Genome sequencing provides insights into the evolution of gene families encoding plant cell wall-degrading enzymes in longhorned beetles.</title>
        <authorList>
            <person name="Shin N.R."/>
            <person name="Okamura Y."/>
            <person name="Kirsch R."/>
            <person name="Pauchet Y."/>
        </authorList>
    </citation>
    <scope>NUCLEOTIDE SEQUENCE</scope>
    <source>
        <strain evidence="1">MMC_N1</strain>
    </source>
</reference>
<name>A0ABQ9JQN4_9CUCU</name>
<comment type="caution">
    <text evidence="1">The sequence shown here is derived from an EMBL/GenBank/DDBJ whole genome shotgun (WGS) entry which is preliminary data.</text>
</comment>
<keyword evidence="2" id="KW-1185">Reference proteome</keyword>
<dbReference type="EMBL" id="JAPWTJ010000322">
    <property type="protein sequence ID" value="KAJ8979687.1"/>
    <property type="molecule type" value="Genomic_DNA"/>
</dbReference>
<proteinExistence type="predicted"/>
<evidence type="ECO:0000313" key="1">
    <source>
        <dbReference type="EMBL" id="KAJ8979687.1"/>
    </source>
</evidence>
<sequence>MYLRKIKRNIYLFTKHLYMHDYVTKKGEVKKQFLKLRFIDSFKFLSTSLQNLLDSLTNDQFVETKKILSRRRKKFNLMRGQRSIFDQLNNVHITYQEYERAKSVWYCYGSKNLHIILELSR</sequence>
<evidence type="ECO:0000313" key="2">
    <source>
        <dbReference type="Proteomes" id="UP001162164"/>
    </source>
</evidence>
<organism evidence="1 2">
    <name type="scientific">Molorchus minor</name>
    <dbReference type="NCBI Taxonomy" id="1323400"/>
    <lineage>
        <taxon>Eukaryota</taxon>
        <taxon>Metazoa</taxon>
        <taxon>Ecdysozoa</taxon>
        <taxon>Arthropoda</taxon>
        <taxon>Hexapoda</taxon>
        <taxon>Insecta</taxon>
        <taxon>Pterygota</taxon>
        <taxon>Neoptera</taxon>
        <taxon>Endopterygota</taxon>
        <taxon>Coleoptera</taxon>
        <taxon>Polyphaga</taxon>
        <taxon>Cucujiformia</taxon>
        <taxon>Chrysomeloidea</taxon>
        <taxon>Cerambycidae</taxon>
        <taxon>Lamiinae</taxon>
        <taxon>Monochamini</taxon>
        <taxon>Molorchus</taxon>
    </lineage>
</organism>
<accession>A0ABQ9JQN4</accession>
<gene>
    <name evidence="1" type="ORF">NQ317_001088</name>
</gene>
<dbReference type="Proteomes" id="UP001162164">
    <property type="component" value="Unassembled WGS sequence"/>
</dbReference>
<protein>
    <submittedName>
        <fullName evidence="1">Uncharacterized protein</fullName>
    </submittedName>
</protein>